<dbReference type="CDD" id="cd00403">
    <property type="entry name" value="Ribosomal_L1"/>
    <property type="match status" value="1"/>
</dbReference>
<dbReference type="PIRSF" id="PIRSF002155">
    <property type="entry name" value="Ribosomal_L1"/>
    <property type="match status" value="1"/>
</dbReference>
<dbReference type="PANTHER" id="PTHR36427">
    <property type="entry name" value="54S RIBOSOMAL PROTEIN L1, MITOCHONDRIAL"/>
    <property type="match status" value="1"/>
</dbReference>
<gene>
    <name evidence="4" type="ORF">S12H4_34912</name>
</gene>
<keyword evidence="2" id="KW-0689">Ribosomal protein</keyword>
<dbReference type="Gene3D" id="3.40.50.790">
    <property type="match status" value="1"/>
</dbReference>
<evidence type="ECO:0000256" key="3">
    <source>
        <dbReference type="ARBA" id="ARBA00023274"/>
    </source>
</evidence>
<evidence type="ECO:0008006" key="5">
    <source>
        <dbReference type="Google" id="ProtNLM"/>
    </source>
</evidence>
<dbReference type="GO" id="GO:0003723">
    <property type="term" value="F:RNA binding"/>
    <property type="evidence" value="ECO:0007669"/>
    <property type="project" value="InterPro"/>
</dbReference>
<comment type="caution">
    <text evidence="4">The sequence shown here is derived from an EMBL/GenBank/DDBJ whole genome shotgun (WGS) entry which is preliminary data.</text>
</comment>
<dbReference type="AlphaFoldDB" id="X1UQL2"/>
<proteinExistence type="inferred from homology"/>
<dbReference type="InterPro" id="IPR023674">
    <property type="entry name" value="Ribosomal_uL1-like"/>
</dbReference>
<protein>
    <recommendedName>
        <fullName evidence="5">Ribosomal protein</fullName>
    </recommendedName>
</protein>
<sequence length="202" mass="23335">MELKEQLQKALTELRKEKERKFDQTLDLIINLQKFDIKKSQINLFITVPHKIKEKKIAGFLEVKNQNIETITSEQFKKYSDKKELKKLIKKFDFFIAQASLMPKVATTFGRVLGPAGKMPSPQLGIIMNTDDKTINDLKNKINKSVKIKVKEASIKLPVGKQGMNNEELIENILAIYNAILKTMPREKENIKNIEIKFTMTK</sequence>
<dbReference type="Gene3D" id="3.30.190.20">
    <property type="match status" value="1"/>
</dbReference>
<dbReference type="GO" id="GO:0015934">
    <property type="term" value="C:large ribosomal subunit"/>
    <property type="evidence" value="ECO:0007669"/>
    <property type="project" value="InterPro"/>
</dbReference>
<reference evidence="4" key="1">
    <citation type="journal article" date="2014" name="Front. Microbiol.">
        <title>High frequency of phylogenetically diverse reductive dehalogenase-homologous genes in deep subseafloor sedimentary metagenomes.</title>
        <authorList>
            <person name="Kawai M."/>
            <person name="Futagami T."/>
            <person name="Toyoda A."/>
            <person name="Takaki Y."/>
            <person name="Nishi S."/>
            <person name="Hori S."/>
            <person name="Arai W."/>
            <person name="Tsubouchi T."/>
            <person name="Morono Y."/>
            <person name="Uchiyama I."/>
            <person name="Ito T."/>
            <person name="Fujiyama A."/>
            <person name="Inagaki F."/>
            <person name="Takami H."/>
        </authorList>
    </citation>
    <scope>NUCLEOTIDE SEQUENCE</scope>
    <source>
        <strain evidence="4">Expedition CK06-06</strain>
    </source>
</reference>
<dbReference type="InterPro" id="IPR016095">
    <property type="entry name" value="Ribosomal_uL1_3-a/b-sand"/>
</dbReference>
<evidence type="ECO:0000256" key="2">
    <source>
        <dbReference type="ARBA" id="ARBA00022980"/>
    </source>
</evidence>
<dbReference type="Pfam" id="PF00687">
    <property type="entry name" value="Ribosomal_L1"/>
    <property type="match status" value="1"/>
</dbReference>
<feature type="non-terminal residue" evidence="4">
    <location>
        <position position="202"/>
    </location>
</feature>
<dbReference type="GO" id="GO:0006412">
    <property type="term" value="P:translation"/>
    <property type="evidence" value="ECO:0007669"/>
    <property type="project" value="InterPro"/>
</dbReference>
<organism evidence="4">
    <name type="scientific">marine sediment metagenome</name>
    <dbReference type="NCBI Taxonomy" id="412755"/>
    <lineage>
        <taxon>unclassified sequences</taxon>
        <taxon>metagenomes</taxon>
        <taxon>ecological metagenomes</taxon>
    </lineage>
</organism>
<dbReference type="PANTHER" id="PTHR36427:SF3">
    <property type="entry name" value="LARGE RIBOSOMAL SUBUNIT PROTEIN UL1M"/>
    <property type="match status" value="1"/>
</dbReference>
<name>X1UQL2_9ZZZZ</name>
<dbReference type="GO" id="GO:0003735">
    <property type="term" value="F:structural constituent of ribosome"/>
    <property type="evidence" value="ECO:0007669"/>
    <property type="project" value="InterPro"/>
</dbReference>
<evidence type="ECO:0000256" key="1">
    <source>
        <dbReference type="ARBA" id="ARBA00010531"/>
    </source>
</evidence>
<dbReference type="InterPro" id="IPR028364">
    <property type="entry name" value="Ribosomal_uL1/biogenesis"/>
</dbReference>
<dbReference type="SUPFAM" id="SSF56808">
    <property type="entry name" value="Ribosomal protein L1"/>
    <property type="match status" value="1"/>
</dbReference>
<dbReference type="EMBL" id="BARW01020695">
    <property type="protein sequence ID" value="GAI94634.1"/>
    <property type="molecule type" value="Genomic_DNA"/>
</dbReference>
<evidence type="ECO:0000313" key="4">
    <source>
        <dbReference type="EMBL" id="GAI94634.1"/>
    </source>
</evidence>
<dbReference type="InterPro" id="IPR002143">
    <property type="entry name" value="Ribosomal_uL1"/>
</dbReference>
<comment type="similarity">
    <text evidence="1">Belongs to the universal ribosomal protein uL1 family.</text>
</comment>
<accession>X1UQL2</accession>
<keyword evidence="3" id="KW-0687">Ribonucleoprotein</keyword>